<name>A0A809S491_9PROT</name>
<dbReference type="SUPFAM" id="SSF47175">
    <property type="entry name" value="Cytochromes"/>
    <property type="match status" value="1"/>
</dbReference>
<gene>
    <name evidence="9" type="ORF">SFSGTM_24360</name>
</gene>
<evidence type="ECO:0000256" key="4">
    <source>
        <dbReference type="ARBA" id="ARBA00022982"/>
    </source>
</evidence>
<dbReference type="RefSeq" id="WP_162085459.1">
    <property type="nucleotide sequence ID" value="NZ_AP021881.1"/>
</dbReference>
<comment type="PTM">
    <text evidence="7">Binds 1 heme group per subunit.</text>
</comment>
<dbReference type="InterPro" id="IPR002321">
    <property type="entry name" value="Cyt_c_II"/>
</dbReference>
<keyword evidence="10" id="KW-1185">Reference proteome</keyword>
<protein>
    <recommendedName>
        <fullName evidence="11">Cytochrome c</fullName>
    </recommendedName>
</protein>
<feature type="binding site" description="covalent" evidence="7">
    <location>
        <position position="139"/>
    </location>
    <ligand>
        <name>heme c</name>
        <dbReference type="ChEBI" id="CHEBI:61717"/>
    </ligand>
</feature>
<sequence>MMIKLSVILLACFALASCSSNEDTHKGQPVTKRKAVFKEMLRSFEPMGLMVRERNPYNAAEFLKYAEALQALSSQPWHYFTPDSNYAPTRAKPDVWDKPVEFKQAQQHFMDASTVLVSTAKTGDFSKIKHDYAAVEDSCKACHQQFRGIPR</sequence>
<feature type="chain" id="PRO_5032296001" description="Cytochrome c" evidence="8">
    <location>
        <begin position="17"/>
        <end position="151"/>
    </location>
</feature>
<evidence type="ECO:0000313" key="9">
    <source>
        <dbReference type="EMBL" id="BBP01728.1"/>
    </source>
</evidence>
<evidence type="ECO:0000256" key="2">
    <source>
        <dbReference type="ARBA" id="ARBA00022617"/>
    </source>
</evidence>
<keyword evidence="5 6" id="KW-0408">Iron</keyword>
<keyword evidence="3 6" id="KW-0479">Metal-binding</keyword>
<dbReference type="AlphaFoldDB" id="A0A809S491"/>
<dbReference type="GO" id="GO:0020037">
    <property type="term" value="F:heme binding"/>
    <property type="evidence" value="ECO:0007669"/>
    <property type="project" value="InterPro"/>
</dbReference>
<evidence type="ECO:0008006" key="11">
    <source>
        <dbReference type="Google" id="ProtNLM"/>
    </source>
</evidence>
<reference evidence="10" key="1">
    <citation type="submission" date="2019-11" db="EMBL/GenBank/DDBJ databases">
        <title>Isolation and characterization of a novel species in the genus Sulfuriferula.</title>
        <authorList>
            <person name="Mochizuki J."/>
            <person name="Kojima H."/>
            <person name="Fukui M."/>
        </authorList>
    </citation>
    <scope>NUCLEOTIDE SEQUENCE [LARGE SCALE GENOMIC DNA]</scope>
    <source>
        <strain evidence="10">SGTM</strain>
    </source>
</reference>
<dbReference type="InterPro" id="IPR010980">
    <property type="entry name" value="Cyt_c/b562"/>
</dbReference>
<dbReference type="InterPro" id="IPR012127">
    <property type="entry name" value="Cyt_c_prime"/>
</dbReference>
<keyword evidence="2 7" id="KW-0349">Heme</keyword>
<evidence type="ECO:0000313" key="10">
    <source>
        <dbReference type="Proteomes" id="UP000463939"/>
    </source>
</evidence>
<evidence type="ECO:0000256" key="1">
    <source>
        <dbReference type="ARBA" id="ARBA00022448"/>
    </source>
</evidence>
<feature type="binding site" description="covalent" evidence="7">
    <location>
        <position position="142"/>
    </location>
    <ligand>
        <name>heme c</name>
        <dbReference type="ChEBI" id="CHEBI:61717"/>
    </ligand>
</feature>
<organism evidence="9 10">
    <name type="scientific">Sulfuriferula nivalis</name>
    <dbReference type="NCBI Taxonomy" id="2675298"/>
    <lineage>
        <taxon>Bacteria</taxon>
        <taxon>Pseudomonadati</taxon>
        <taxon>Pseudomonadota</taxon>
        <taxon>Betaproteobacteria</taxon>
        <taxon>Nitrosomonadales</taxon>
        <taxon>Sulfuricellaceae</taxon>
        <taxon>Sulfuriferula</taxon>
    </lineage>
</organism>
<accession>A0A809S491</accession>
<dbReference type="Gene3D" id="1.20.120.10">
    <property type="entry name" value="Cytochrome c/b562"/>
    <property type="match status" value="1"/>
</dbReference>
<evidence type="ECO:0000256" key="6">
    <source>
        <dbReference type="PIRSR" id="PIRSR000027-1"/>
    </source>
</evidence>
<proteinExistence type="predicted"/>
<dbReference type="GO" id="GO:0009055">
    <property type="term" value="F:electron transfer activity"/>
    <property type="evidence" value="ECO:0007669"/>
    <property type="project" value="InterPro"/>
</dbReference>
<dbReference type="GO" id="GO:0042597">
    <property type="term" value="C:periplasmic space"/>
    <property type="evidence" value="ECO:0007669"/>
    <property type="project" value="InterPro"/>
</dbReference>
<dbReference type="GO" id="GO:0022900">
    <property type="term" value="P:electron transport chain"/>
    <property type="evidence" value="ECO:0007669"/>
    <property type="project" value="InterPro"/>
</dbReference>
<dbReference type="Proteomes" id="UP000463939">
    <property type="component" value="Chromosome"/>
</dbReference>
<evidence type="ECO:0000256" key="7">
    <source>
        <dbReference type="PIRSR" id="PIRSR000027-2"/>
    </source>
</evidence>
<feature type="binding site" description="axial binding residue" evidence="6">
    <location>
        <position position="143"/>
    </location>
    <ligand>
        <name>heme c</name>
        <dbReference type="ChEBI" id="CHEBI:61717"/>
    </ligand>
    <ligandPart>
        <name>Fe</name>
        <dbReference type="ChEBI" id="CHEBI:18248"/>
    </ligandPart>
</feature>
<dbReference type="Pfam" id="PF01322">
    <property type="entry name" value="Cytochrom_C_2"/>
    <property type="match status" value="1"/>
</dbReference>
<keyword evidence="1" id="KW-0813">Transport</keyword>
<keyword evidence="8" id="KW-0732">Signal</keyword>
<dbReference type="PIRSF" id="PIRSF000027">
    <property type="entry name" value="Cytc_c_prime"/>
    <property type="match status" value="1"/>
</dbReference>
<evidence type="ECO:0000256" key="8">
    <source>
        <dbReference type="SAM" id="SignalP"/>
    </source>
</evidence>
<dbReference type="KEGG" id="sniv:SFSGTM_24360"/>
<dbReference type="PROSITE" id="PS51009">
    <property type="entry name" value="CYTCII"/>
    <property type="match status" value="1"/>
</dbReference>
<dbReference type="GO" id="GO:0005506">
    <property type="term" value="F:iron ion binding"/>
    <property type="evidence" value="ECO:0007669"/>
    <property type="project" value="InterPro"/>
</dbReference>
<evidence type="ECO:0000256" key="5">
    <source>
        <dbReference type="ARBA" id="ARBA00023004"/>
    </source>
</evidence>
<feature type="signal peptide" evidence="8">
    <location>
        <begin position="1"/>
        <end position="16"/>
    </location>
</feature>
<evidence type="ECO:0000256" key="3">
    <source>
        <dbReference type="ARBA" id="ARBA00022723"/>
    </source>
</evidence>
<keyword evidence="4" id="KW-0249">Electron transport</keyword>
<dbReference type="PROSITE" id="PS51257">
    <property type="entry name" value="PROKAR_LIPOPROTEIN"/>
    <property type="match status" value="1"/>
</dbReference>
<dbReference type="EMBL" id="AP021881">
    <property type="protein sequence ID" value="BBP01728.1"/>
    <property type="molecule type" value="Genomic_DNA"/>
</dbReference>